<sequence length="246" mass="29076">MKYSTKEIAEMSGLTVRTLHYYDEINLLSPKRSSNNYRVYDSSNVVILQRILFYKNLGFSLNRIKTILSSSNLSFYDELQTHLNHLLNKRESIDNKIKMIKRVQKENTSMSDNEKLSIFKQNHINSNEKNYGKELRQKYGYDFMDSCNQDFSNLSEENIKYYQNIGNKIINLLSNSVKNNDSSNDKEIFDLHQNWLKLINKNYSKDYHKYMAKLYLNDKRFTDYYDSKAGIGAAKKLSSIIYNYLS</sequence>
<dbReference type="PROSITE" id="PS50937">
    <property type="entry name" value="HTH_MERR_2"/>
    <property type="match status" value="1"/>
</dbReference>
<dbReference type="SUPFAM" id="SSF89082">
    <property type="entry name" value="Antibiotic binding domain of TipA-like multidrug resistance regulators"/>
    <property type="match status" value="1"/>
</dbReference>
<keyword evidence="3" id="KW-0010">Activator</keyword>
<dbReference type="RefSeq" id="WP_105964887.1">
    <property type="nucleotide sequence ID" value="NZ_POSO01000004.1"/>
</dbReference>
<dbReference type="InterPro" id="IPR009061">
    <property type="entry name" value="DNA-bd_dom_put_sf"/>
</dbReference>
<evidence type="ECO:0000313" key="6">
    <source>
        <dbReference type="EMBL" id="TPR24287.1"/>
    </source>
</evidence>
<dbReference type="SUPFAM" id="SSF46955">
    <property type="entry name" value="Putative DNA-binding domain"/>
    <property type="match status" value="1"/>
</dbReference>
<reference evidence="6 7" key="1">
    <citation type="submission" date="2018-08" db="EMBL/GenBank/DDBJ databases">
        <title>Comparative genomics of wild bee and flower associated Lactobacillus reveals potential adaptation to the bee host.</title>
        <authorList>
            <person name="Vuong H.Q."/>
            <person name="Mcfrederick Q.S."/>
        </authorList>
    </citation>
    <scope>NUCLEOTIDE SEQUENCE [LARGE SCALE GENOMIC DNA]</scope>
    <source>
        <strain evidence="6 7">HV_13</strain>
    </source>
</reference>
<keyword evidence="4" id="KW-0804">Transcription</keyword>
<dbReference type="Pfam" id="PF07739">
    <property type="entry name" value="TipAS"/>
    <property type="match status" value="1"/>
</dbReference>
<evidence type="ECO:0000256" key="3">
    <source>
        <dbReference type="ARBA" id="ARBA00023159"/>
    </source>
</evidence>
<dbReference type="PANTHER" id="PTHR30204:SF90">
    <property type="entry name" value="HTH-TYPE TRANSCRIPTIONAL ACTIVATOR MTA"/>
    <property type="match status" value="1"/>
</dbReference>
<feature type="domain" description="HTH merR-type" evidence="5">
    <location>
        <begin position="2"/>
        <end position="70"/>
    </location>
</feature>
<dbReference type="InterPro" id="IPR000551">
    <property type="entry name" value="MerR-type_HTH_dom"/>
</dbReference>
<dbReference type="SMART" id="SM00422">
    <property type="entry name" value="HTH_MERR"/>
    <property type="match status" value="1"/>
</dbReference>
<gene>
    <name evidence="6" type="ORF">DY114_06430</name>
</gene>
<organism evidence="6 7">
    <name type="scientific">Apilactobacillus micheneri</name>
    <dbReference type="NCBI Taxonomy" id="1899430"/>
    <lineage>
        <taxon>Bacteria</taxon>
        <taxon>Bacillati</taxon>
        <taxon>Bacillota</taxon>
        <taxon>Bacilli</taxon>
        <taxon>Lactobacillales</taxon>
        <taxon>Lactobacillaceae</taxon>
        <taxon>Apilactobacillus</taxon>
    </lineage>
</organism>
<comment type="caution">
    <text evidence="6">The sequence shown here is derived from an EMBL/GenBank/DDBJ whole genome shotgun (WGS) entry which is preliminary data.</text>
</comment>
<dbReference type="Gene3D" id="1.10.1660.10">
    <property type="match status" value="1"/>
</dbReference>
<dbReference type="EMBL" id="QUAV01000004">
    <property type="protein sequence ID" value="TPR24287.1"/>
    <property type="molecule type" value="Genomic_DNA"/>
</dbReference>
<evidence type="ECO:0000256" key="1">
    <source>
        <dbReference type="ARBA" id="ARBA00023015"/>
    </source>
</evidence>
<evidence type="ECO:0000259" key="5">
    <source>
        <dbReference type="PROSITE" id="PS50937"/>
    </source>
</evidence>
<keyword evidence="1" id="KW-0805">Transcription regulation</keyword>
<accession>A0ABY2YWD7</accession>
<keyword evidence="2" id="KW-0238">DNA-binding</keyword>
<dbReference type="Gene3D" id="1.10.490.50">
    <property type="entry name" value="Antibiotic binding domain of TipA-like multidrug resistance regulators"/>
    <property type="match status" value="1"/>
</dbReference>
<evidence type="ECO:0000256" key="2">
    <source>
        <dbReference type="ARBA" id="ARBA00023125"/>
    </source>
</evidence>
<dbReference type="InterPro" id="IPR036244">
    <property type="entry name" value="TipA-like_antibiotic-bd"/>
</dbReference>
<name>A0ABY2YWD7_9LACO</name>
<dbReference type="PANTHER" id="PTHR30204">
    <property type="entry name" value="REDOX-CYCLING DRUG-SENSING TRANSCRIPTIONAL ACTIVATOR SOXR"/>
    <property type="match status" value="1"/>
</dbReference>
<dbReference type="CDD" id="cd01106">
    <property type="entry name" value="HTH_TipAL-Mta"/>
    <property type="match status" value="1"/>
</dbReference>
<dbReference type="Pfam" id="PF13411">
    <property type="entry name" value="MerR_1"/>
    <property type="match status" value="1"/>
</dbReference>
<keyword evidence="7" id="KW-1185">Reference proteome</keyword>
<evidence type="ECO:0000313" key="7">
    <source>
        <dbReference type="Proteomes" id="UP000777560"/>
    </source>
</evidence>
<dbReference type="InterPro" id="IPR047057">
    <property type="entry name" value="MerR_fam"/>
</dbReference>
<dbReference type="Proteomes" id="UP000777560">
    <property type="component" value="Unassembled WGS sequence"/>
</dbReference>
<evidence type="ECO:0000256" key="4">
    <source>
        <dbReference type="ARBA" id="ARBA00023163"/>
    </source>
</evidence>
<dbReference type="InterPro" id="IPR012925">
    <property type="entry name" value="TipAS_dom"/>
</dbReference>
<protein>
    <submittedName>
        <fullName evidence="6">MerR family transcriptional regulator</fullName>
    </submittedName>
</protein>
<proteinExistence type="predicted"/>